<sequence length="135" mass="14910">MAKWAPYVANTRGIAVSVEPTYLEARSSPESSQYFWAYRVIIENQGPETVHLLSRHWMISNARGELTEVKGPGVVGEQPVLKPGESFEYTSGVPLDTPSGMMGGAYQMESESGEHFDIEIPTFSLDRPNQGAFLN</sequence>
<dbReference type="InterPro" id="IPR036767">
    <property type="entry name" value="ApaG_sf"/>
</dbReference>
<gene>
    <name evidence="3" type="primary">apaG</name>
    <name evidence="3" type="ORF">P8935_07545</name>
</gene>
<dbReference type="AlphaFoldDB" id="A0AAU7DPB8"/>
<evidence type="ECO:0000313" key="3">
    <source>
        <dbReference type="EMBL" id="XBH19164.1"/>
    </source>
</evidence>
<protein>
    <recommendedName>
        <fullName evidence="1">Protein ApaG</fullName>
    </recommendedName>
</protein>
<feature type="domain" description="ApaG" evidence="2">
    <location>
        <begin position="8"/>
        <end position="132"/>
    </location>
</feature>
<dbReference type="PANTHER" id="PTHR14289">
    <property type="entry name" value="F-BOX ONLY PROTEIN 3"/>
    <property type="match status" value="1"/>
</dbReference>
<dbReference type="InterPro" id="IPR023065">
    <property type="entry name" value="Uncharacterised_ApaG"/>
</dbReference>
<evidence type="ECO:0000259" key="2">
    <source>
        <dbReference type="PROSITE" id="PS51087"/>
    </source>
</evidence>
<dbReference type="InterPro" id="IPR007474">
    <property type="entry name" value="ApaG_domain"/>
</dbReference>
<dbReference type="Pfam" id="PF04379">
    <property type="entry name" value="DUF525"/>
    <property type="match status" value="1"/>
</dbReference>
<name>A0AAU7DPB8_9BACT</name>
<reference evidence="3" key="1">
    <citation type="submission" date="2023-03" db="EMBL/GenBank/DDBJ databases">
        <title>Edaphobacter sp.</title>
        <authorList>
            <person name="Huber K.J."/>
            <person name="Papendorf J."/>
            <person name="Pilke C."/>
            <person name="Bunk B."/>
            <person name="Sproeer C."/>
            <person name="Pester M."/>
        </authorList>
    </citation>
    <scope>NUCLEOTIDE SEQUENCE</scope>
    <source>
        <strain evidence="3">DSM 110680</strain>
    </source>
</reference>
<dbReference type="RefSeq" id="WP_348264379.1">
    <property type="nucleotide sequence ID" value="NZ_CP121196.1"/>
</dbReference>
<dbReference type="HAMAP" id="MF_00791">
    <property type="entry name" value="ApaG"/>
    <property type="match status" value="1"/>
</dbReference>
<accession>A0AAU7DPB8</accession>
<dbReference type="GO" id="GO:0070987">
    <property type="term" value="P:error-free translesion synthesis"/>
    <property type="evidence" value="ECO:0007669"/>
    <property type="project" value="TreeGrafter"/>
</dbReference>
<evidence type="ECO:0000256" key="1">
    <source>
        <dbReference type="ARBA" id="ARBA00017693"/>
    </source>
</evidence>
<dbReference type="NCBIfam" id="NF003967">
    <property type="entry name" value="PRK05461.1"/>
    <property type="match status" value="1"/>
</dbReference>
<dbReference type="PANTHER" id="PTHR14289:SF16">
    <property type="entry name" value="POLYMERASE DELTA-INTERACTING PROTEIN 2"/>
    <property type="match status" value="1"/>
</dbReference>
<dbReference type="Gene3D" id="2.60.40.1470">
    <property type="entry name" value="ApaG domain"/>
    <property type="match status" value="1"/>
</dbReference>
<organism evidence="3">
    <name type="scientific">Telmatobacter sp. DSM 110680</name>
    <dbReference type="NCBI Taxonomy" id="3036704"/>
    <lineage>
        <taxon>Bacteria</taxon>
        <taxon>Pseudomonadati</taxon>
        <taxon>Acidobacteriota</taxon>
        <taxon>Terriglobia</taxon>
        <taxon>Terriglobales</taxon>
        <taxon>Acidobacteriaceae</taxon>
        <taxon>Telmatobacter</taxon>
    </lineage>
</organism>
<proteinExistence type="inferred from homology"/>
<dbReference type="SUPFAM" id="SSF110069">
    <property type="entry name" value="ApaG-like"/>
    <property type="match status" value="1"/>
</dbReference>
<dbReference type="EMBL" id="CP121196">
    <property type="protein sequence ID" value="XBH19164.1"/>
    <property type="molecule type" value="Genomic_DNA"/>
</dbReference>
<dbReference type="PROSITE" id="PS51087">
    <property type="entry name" value="APAG"/>
    <property type="match status" value="1"/>
</dbReference>